<name>A0A839STE6_9PROT</name>
<evidence type="ECO:0000313" key="2">
    <source>
        <dbReference type="EMBL" id="MBB3065598.1"/>
    </source>
</evidence>
<reference evidence="2 3" key="1">
    <citation type="submission" date="2020-08" db="EMBL/GenBank/DDBJ databases">
        <title>Genomic Encyclopedia of Type Strains, Phase III (KMG-III): the genomes of soil and plant-associated and newly described type strains.</title>
        <authorList>
            <person name="Whitman W."/>
        </authorList>
    </citation>
    <scope>NUCLEOTIDE SEQUENCE [LARGE SCALE GENOMIC DNA]</scope>
    <source>
        <strain evidence="2 3">CECT 8803</strain>
    </source>
</reference>
<dbReference type="AlphaFoldDB" id="A0A839STE6"/>
<feature type="region of interest" description="Disordered" evidence="1">
    <location>
        <begin position="23"/>
        <end position="75"/>
    </location>
</feature>
<dbReference type="EMBL" id="JACHXA010000004">
    <property type="protein sequence ID" value="MBB3065598.1"/>
    <property type="molecule type" value="Genomic_DNA"/>
</dbReference>
<comment type="caution">
    <text evidence="2">The sequence shown here is derived from an EMBL/GenBank/DDBJ whole genome shotgun (WGS) entry which is preliminary data.</text>
</comment>
<dbReference type="Proteomes" id="UP000581135">
    <property type="component" value="Unassembled WGS sequence"/>
</dbReference>
<organism evidence="2 3">
    <name type="scientific">Limibacillus halophilus</name>
    <dbReference type="NCBI Taxonomy" id="1579333"/>
    <lineage>
        <taxon>Bacteria</taxon>
        <taxon>Pseudomonadati</taxon>
        <taxon>Pseudomonadota</taxon>
        <taxon>Alphaproteobacteria</taxon>
        <taxon>Rhodospirillales</taxon>
        <taxon>Rhodovibrionaceae</taxon>
        <taxon>Limibacillus</taxon>
    </lineage>
</organism>
<proteinExistence type="predicted"/>
<protein>
    <submittedName>
        <fullName evidence="2">Uncharacterized protein</fullName>
    </submittedName>
</protein>
<gene>
    <name evidence="2" type="ORF">FHR98_001885</name>
</gene>
<feature type="compositionally biased region" description="Basic and acidic residues" evidence="1">
    <location>
        <begin position="46"/>
        <end position="58"/>
    </location>
</feature>
<evidence type="ECO:0000256" key="1">
    <source>
        <dbReference type="SAM" id="MobiDB-lite"/>
    </source>
</evidence>
<accession>A0A839STE6</accession>
<evidence type="ECO:0000313" key="3">
    <source>
        <dbReference type="Proteomes" id="UP000581135"/>
    </source>
</evidence>
<dbReference type="RefSeq" id="WP_183416410.1">
    <property type="nucleotide sequence ID" value="NZ_JACHXA010000004.1"/>
</dbReference>
<sequence length="197" mass="22611">MTFRFDSDEDNERAVFDAFKKAQRLKRSQNEATESEMSEEESPAIFKHEVVSDPDKTDLGQSPKENPVAEPVAPGSPDEYLISFGDHHDSNLEKKAREWFYQVGLPIGTAKAISSLHNLRMEQELSAVELEQERLSVERRLRGEWGDINFEKRIGMVRELLRKVSPEAITLLEQSGLGNDEHMIRRLVRFAESKVVR</sequence>
<feature type="compositionally biased region" description="Acidic residues" evidence="1">
    <location>
        <begin position="33"/>
        <end position="42"/>
    </location>
</feature>
<keyword evidence="3" id="KW-1185">Reference proteome</keyword>